<accession>A0A0K2TBA5</accession>
<protein>
    <submittedName>
        <fullName evidence="1">Uncharacterized protein</fullName>
    </submittedName>
</protein>
<organism evidence="1">
    <name type="scientific">Lepeophtheirus salmonis</name>
    <name type="common">Salmon louse</name>
    <name type="synonym">Caligus salmonis</name>
    <dbReference type="NCBI Taxonomy" id="72036"/>
    <lineage>
        <taxon>Eukaryota</taxon>
        <taxon>Metazoa</taxon>
        <taxon>Ecdysozoa</taxon>
        <taxon>Arthropoda</taxon>
        <taxon>Crustacea</taxon>
        <taxon>Multicrustacea</taxon>
        <taxon>Hexanauplia</taxon>
        <taxon>Copepoda</taxon>
        <taxon>Siphonostomatoida</taxon>
        <taxon>Caligidae</taxon>
        <taxon>Lepeophtheirus</taxon>
    </lineage>
</organism>
<dbReference type="EMBL" id="HACA01005937">
    <property type="protein sequence ID" value="CDW23298.1"/>
    <property type="molecule type" value="Transcribed_RNA"/>
</dbReference>
<proteinExistence type="predicted"/>
<reference evidence="1" key="1">
    <citation type="submission" date="2014-05" db="EMBL/GenBank/DDBJ databases">
        <authorList>
            <person name="Chronopoulou M."/>
        </authorList>
    </citation>
    <scope>NUCLEOTIDE SEQUENCE</scope>
    <source>
        <tissue evidence="1">Whole organism</tissue>
    </source>
</reference>
<sequence>MHHISIRGHNTDKHYFGRIFGVVNLFFCFDKPVIVPAVVELSTPLPHLP</sequence>
<evidence type="ECO:0000313" key="1">
    <source>
        <dbReference type="EMBL" id="CDW23298.1"/>
    </source>
</evidence>
<name>A0A0K2TBA5_LEPSM</name>
<dbReference type="AlphaFoldDB" id="A0A0K2TBA5"/>